<comment type="caution">
    <text evidence="1">The sequence shown here is derived from an EMBL/GenBank/DDBJ whole genome shotgun (WGS) entry which is preliminary data.</text>
</comment>
<reference evidence="2" key="1">
    <citation type="journal article" date="2023" name="Nat. Plants">
        <title>Single-cell RNA sequencing provides a high-resolution roadmap for understanding the multicellular compartmentation of specialized metabolism.</title>
        <authorList>
            <person name="Sun S."/>
            <person name="Shen X."/>
            <person name="Li Y."/>
            <person name="Li Y."/>
            <person name="Wang S."/>
            <person name="Li R."/>
            <person name="Zhang H."/>
            <person name="Shen G."/>
            <person name="Guo B."/>
            <person name="Wei J."/>
            <person name="Xu J."/>
            <person name="St-Pierre B."/>
            <person name="Chen S."/>
            <person name="Sun C."/>
        </authorList>
    </citation>
    <scope>NUCLEOTIDE SEQUENCE [LARGE SCALE GENOMIC DNA]</scope>
</reference>
<proteinExistence type="predicted"/>
<evidence type="ECO:0000313" key="2">
    <source>
        <dbReference type="Proteomes" id="UP001060085"/>
    </source>
</evidence>
<organism evidence="1 2">
    <name type="scientific">Catharanthus roseus</name>
    <name type="common">Madagascar periwinkle</name>
    <name type="synonym">Vinca rosea</name>
    <dbReference type="NCBI Taxonomy" id="4058"/>
    <lineage>
        <taxon>Eukaryota</taxon>
        <taxon>Viridiplantae</taxon>
        <taxon>Streptophyta</taxon>
        <taxon>Embryophyta</taxon>
        <taxon>Tracheophyta</taxon>
        <taxon>Spermatophyta</taxon>
        <taxon>Magnoliopsida</taxon>
        <taxon>eudicotyledons</taxon>
        <taxon>Gunneridae</taxon>
        <taxon>Pentapetalae</taxon>
        <taxon>asterids</taxon>
        <taxon>lamiids</taxon>
        <taxon>Gentianales</taxon>
        <taxon>Apocynaceae</taxon>
        <taxon>Rauvolfioideae</taxon>
        <taxon>Vinceae</taxon>
        <taxon>Catharanthinae</taxon>
        <taxon>Catharanthus</taxon>
    </lineage>
</organism>
<protein>
    <submittedName>
        <fullName evidence="1">Uncharacterized protein</fullName>
    </submittedName>
</protein>
<accession>A0ACB9ZWC6</accession>
<dbReference type="EMBL" id="CM044707">
    <property type="protein sequence ID" value="KAI5652933.1"/>
    <property type="molecule type" value="Genomic_DNA"/>
</dbReference>
<gene>
    <name evidence="1" type="ORF">M9H77_30120</name>
</gene>
<keyword evidence="2" id="KW-1185">Reference proteome</keyword>
<evidence type="ECO:0000313" key="1">
    <source>
        <dbReference type="EMBL" id="KAI5652933.1"/>
    </source>
</evidence>
<dbReference type="Proteomes" id="UP001060085">
    <property type="component" value="Linkage Group LG07"/>
</dbReference>
<sequence>MKGNENGRKWNENDKNRAVGNNSTTYSAREATLPLPIGSVAQRALENRNLSRTVGLCWQELLYIQLVSKVSRFLQFSFLDSRIEDFDLRFQSSTLRLERRAWKIAHRCPRVPTGARRCRALKSLVPLGAQEFWALLALLAHLCPLEPKNIGHSWHFLHTYAPWGISCTLRASMLDPTDTYGYPRVPGTQGTSASWSPRMLGTLGTVGTCCPVIPLGSQECRAFSILVALGSQSLSVSVAHWCPWELGTLGHFGHLVLEGPRACLSEPWARICPRILGTLGLVALLEQGTLGSRCLIVPLGDRHFWALGAKWTHKQPKCVPGVHPNPKRGVSSREQNSRDYLNQDSPTNLFRIVEQDSKFFSRDYPDLDSWDSWQIRSPNVTSLKVVPNLGMTLARTWSRRVL</sequence>
<name>A0ACB9ZWC6_CATRO</name>